<dbReference type="Pfam" id="PF00069">
    <property type="entry name" value="Pkinase"/>
    <property type="match status" value="1"/>
</dbReference>
<feature type="compositionally biased region" description="Pro residues" evidence="5">
    <location>
        <begin position="407"/>
        <end position="418"/>
    </location>
</feature>
<keyword evidence="2" id="KW-0547">Nucleotide-binding</keyword>
<feature type="domain" description="Protein kinase" evidence="6">
    <location>
        <begin position="13"/>
        <end position="267"/>
    </location>
</feature>
<feature type="compositionally biased region" description="Low complexity" evidence="5">
    <location>
        <begin position="317"/>
        <end position="342"/>
    </location>
</feature>
<reference evidence="7 8" key="1">
    <citation type="submission" date="2020-08" db="EMBL/GenBank/DDBJ databases">
        <title>Genomic Encyclopedia of Type Strains, Phase IV (KMG-IV): sequencing the most valuable type-strain genomes for metagenomic binning, comparative biology and taxonomic classification.</title>
        <authorList>
            <person name="Goeker M."/>
        </authorList>
    </citation>
    <scope>NUCLEOTIDE SEQUENCE [LARGE SCALE GENOMIC DNA]</scope>
    <source>
        <strain evidence="7 8">DSM 40141</strain>
    </source>
</reference>
<dbReference type="EMBL" id="JACHEM010000001">
    <property type="protein sequence ID" value="MBB6433572.1"/>
    <property type="molecule type" value="Genomic_DNA"/>
</dbReference>
<keyword evidence="8" id="KW-1185">Reference proteome</keyword>
<dbReference type="InterPro" id="IPR011009">
    <property type="entry name" value="Kinase-like_dom_sf"/>
</dbReference>
<evidence type="ECO:0000256" key="1">
    <source>
        <dbReference type="ARBA" id="ARBA00022679"/>
    </source>
</evidence>
<evidence type="ECO:0000256" key="2">
    <source>
        <dbReference type="ARBA" id="ARBA00022741"/>
    </source>
</evidence>
<name>A0A7X0LMA5_9ACTN</name>
<keyword evidence="7" id="KW-0723">Serine/threonine-protein kinase</keyword>
<dbReference type="PANTHER" id="PTHR43289">
    <property type="entry name" value="MITOGEN-ACTIVATED PROTEIN KINASE KINASE KINASE 20-RELATED"/>
    <property type="match status" value="1"/>
</dbReference>
<protein>
    <submittedName>
        <fullName evidence="7">Serine/threonine protein kinase</fullName>
    </submittedName>
</protein>
<gene>
    <name evidence="7" type="ORF">HNQ79_000010</name>
</gene>
<evidence type="ECO:0000313" key="7">
    <source>
        <dbReference type="EMBL" id="MBB6433572.1"/>
    </source>
</evidence>
<dbReference type="SUPFAM" id="SSF56112">
    <property type="entry name" value="Protein kinase-like (PK-like)"/>
    <property type="match status" value="1"/>
</dbReference>
<evidence type="ECO:0000256" key="3">
    <source>
        <dbReference type="ARBA" id="ARBA00022777"/>
    </source>
</evidence>
<evidence type="ECO:0000256" key="4">
    <source>
        <dbReference type="ARBA" id="ARBA00022840"/>
    </source>
</evidence>
<keyword evidence="1" id="KW-0808">Transferase</keyword>
<evidence type="ECO:0000313" key="8">
    <source>
        <dbReference type="Proteomes" id="UP000540423"/>
    </source>
</evidence>
<dbReference type="Gene3D" id="3.30.200.20">
    <property type="entry name" value="Phosphorylase Kinase, domain 1"/>
    <property type="match status" value="1"/>
</dbReference>
<sequence length="473" mass="49019">MAAASSAARPERYRVVAPLGESGTGRMDLARDPAGHLVALKTVHPRIAADPGFRERFRRETSAARSVHDVYAAAVLDADADAELPWLASEFCAGPSLVDTISTLGPMDSAALGTLGAALAQALGAVHAAGLVHRDLKPAHVVVSRTGPKILDFGTAKDTADGKLGFLAPEQLTGSAGAAAVGPPADVFALGALLTLSSTGRNPYGSGTARDVMHRTLHEAPDLLGVPGGEWQGFLRRCLAMDPADRPTGPEALAWCAGRAAGSVPWWLEEPILGVVREHEEALAELVDAGPELAEAIPEAFRTPARHAPAPWPEGGSPRTPSRFAAPRAAAQAPPAPSQDTPAARDPRTPPRAPTNPSLRPANPPHDDPTNPSHRHTTPPHDPANPPHRPAEPPRDPASAPGRPSAVPSPPPTSPPGPSRATASARDTPADPAPMPAPECATTPASAPGALPTPRRRGFPAWMARFLPDRSGH</sequence>
<dbReference type="PANTHER" id="PTHR43289:SF34">
    <property type="entry name" value="SERINE_THREONINE-PROTEIN KINASE YBDM-RELATED"/>
    <property type="match status" value="1"/>
</dbReference>
<dbReference type="RefSeq" id="WP_185025427.1">
    <property type="nucleotide sequence ID" value="NZ_BNBN01000001.1"/>
</dbReference>
<dbReference type="InterPro" id="IPR000719">
    <property type="entry name" value="Prot_kinase_dom"/>
</dbReference>
<keyword evidence="3 7" id="KW-0418">Kinase</keyword>
<comment type="caution">
    <text evidence="7">The sequence shown here is derived from an EMBL/GenBank/DDBJ whole genome shotgun (WGS) entry which is preliminary data.</text>
</comment>
<evidence type="ECO:0000259" key="6">
    <source>
        <dbReference type="PROSITE" id="PS50011"/>
    </source>
</evidence>
<dbReference type="AlphaFoldDB" id="A0A7X0LMA5"/>
<evidence type="ECO:0000256" key="5">
    <source>
        <dbReference type="SAM" id="MobiDB-lite"/>
    </source>
</evidence>
<feature type="region of interest" description="Disordered" evidence="5">
    <location>
        <begin position="305"/>
        <end position="458"/>
    </location>
</feature>
<dbReference type="Gene3D" id="1.10.510.10">
    <property type="entry name" value="Transferase(Phosphotransferase) domain 1"/>
    <property type="match status" value="1"/>
</dbReference>
<dbReference type="PROSITE" id="PS50011">
    <property type="entry name" value="PROTEIN_KINASE_DOM"/>
    <property type="match status" value="1"/>
</dbReference>
<proteinExistence type="predicted"/>
<dbReference type="GO" id="GO:0004674">
    <property type="term" value="F:protein serine/threonine kinase activity"/>
    <property type="evidence" value="ECO:0007669"/>
    <property type="project" value="UniProtKB-KW"/>
</dbReference>
<dbReference type="GO" id="GO:0005524">
    <property type="term" value="F:ATP binding"/>
    <property type="evidence" value="ECO:0007669"/>
    <property type="project" value="UniProtKB-KW"/>
</dbReference>
<dbReference type="CDD" id="cd14014">
    <property type="entry name" value="STKc_PknB_like"/>
    <property type="match status" value="1"/>
</dbReference>
<keyword evidence="4" id="KW-0067">ATP-binding</keyword>
<dbReference type="Proteomes" id="UP000540423">
    <property type="component" value="Unassembled WGS sequence"/>
</dbReference>
<accession>A0A7X0LMA5</accession>
<feature type="compositionally biased region" description="Low complexity" evidence="5">
    <location>
        <begin position="397"/>
        <end position="406"/>
    </location>
</feature>
<organism evidence="7 8">
    <name type="scientific">Streptomyces candidus</name>
    <dbReference type="NCBI Taxonomy" id="67283"/>
    <lineage>
        <taxon>Bacteria</taxon>
        <taxon>Bacillati</taxon>
        <taxon>Actinomycetota</taxon>
        <taxon>Actinomycetes</taxon>
        <taxon>Kitasatosporales</taxon>
        <taxon>Streptomycetaceae</taxon>
        <taxon>Streptomyces</taxon>
    </lineage>
</organism>